<gene>
    <name evidence="2" type="ORF">GSTENG00024744001</name>
</gene>
<name>Q4S394_TETNG</name>
<feature type="coiled-coil region" evidence="1">
    <location>
        <begin position="431"/>
        <end position="629"/>
    </location>
</feature>
<reference evidence="2" key="1">
    <citation type="journal article" date="2004" name="Nature">
        <title>Genome duplication in the teleost fish Tetraodon nigroviridis reveals the early vertebrate proto-karyotype.</title>
        <authorList>
            <person name="Jaillon O."/>
            <person name="Aury J.-M."/>
            <person name="Brunet F."/>
            <person name="Petit J.-L."/>
            <person name="Stange-Thomann N."/>
            <person name="Mauceli E."/>
            <person name="Bouneau L."/>
            <person name="Fischer C."/>
            <person name="Ozouf-Costaz C."/>
            <person name="Bernot A."/>
            <person name="Nicaud S."/>
            <person name="Jaffe D."/>
            <person name="Fisher S."/>
            <person name="Lutfalla G."/>
            <person name="Dossat C."/>
            <person name="Segurens B."/>
            <person name="Dasilva C."/>
            <person name="Salanoubat M."/>
            <person name="Levy M."/>
            <person name="Boudet N."/>
            <person name="Castellano S."/>
            <person name="Anthouard V."/>
            <person name="Jubin C."/>
            <person name="Castelli V."/>
            <person name="Katinka M."/>
            <person name="Vacherie B."/>
            <person name="Biemont C."/>
            <person name="Skalli Z."/>
            <person name="Cattolico L."/>
            <person name="Poulain J."/>
            <person name="De Berardinis V."/>
            <person name="Cruaud C."/>
            <person name="Duprat S."/>
            <person name="Brottier P."/>
            <person name="Coutanceau J.-P."/>
            <person name="Gouzy J."/>
            <person name="Parra G."/>
            <person name="Lardier G."/>
            <person name="Chapple C."/>
            <person name="McKernan K.J."/>
            <person name="McEwan P."/>
            <person name="Bosak S."/>
            <person name="Kellis M."/>
            <person name="Volff J.-N."/>
            <person name="Guigo R."/>
            <person name="Zody M.C."/>
            <person name="Mesirov J."/>
            <person name="Lindblad-Toh K."/>
            <person name="Birren B."/>
            <person name="Nusbaum C."/>
            <person name="Kahn D."/>
            <person name="Robinson-Rechavi M."/>
            <person name="Laudet V."/>
            <person name="Schachter V."/>
            <person name="Quetier F."/>
            <person name="Saurin W."/>
            <person name="Scarpelli C."/>
            <person name="Wincker P."/>
            <person name="Lander E.S."/>
            <person name="Weissenbach J."/>
            <person name="Roest Crollius H."/>
        </authorList>
    </citation>
    <scope>NUCLEOTIDE SEQUENCE [LARGE SCALE GENOMIC DNA]</scope>
</reference>
<evidence type="ECO:0000256" key="1">
    <source>
        <dbReference type="SAM" id="Coils"/>
    </source>
</evidence>
<feature type="non-terminal residue" evidence="2">
    <location>
        <position position="1"/>
    </location>
</feature>
<evidence type="ECO:0000313" key="2">
    <source>
        <dbReference type="EMBL" id="CAG04888.1"/>
    </source>
</evidence>
<dbReference type="KEGG" id="tng:GSTEN00024744G001"/>
<sequence length="808" mass="96264">MLILMHQKKTITEVKKLFLVISNQYQEYKEVVGQLKQVLNDRGKTIMNNKLEIFTLKKEGYSGPPEDEQFFKICHAMQRKLLKAHTETYFKDFMFFERSIEKKFRMMDTELQHLQKLGILWDEKQDPVEKMSKILKRKEMEITALKQKMYQLFKQKEQDRIQITTLEQESKPANDKIILLKQTNEKERSMRRQILEQLRQTKGECKEVDSKLKALLEENNCLNEKYQKENNLHKNTKANMKQLQVRFQQVVEEKNCFQSKYEKEKIKRKQTEESLGKTIEELHVQLKETVKEHKCVEKSYEKEKSAHKSTKEALDQIIEELRGQLKEVRQQQRCLEETHEKEKSAHKSTKEALDQIIEELQGQIQQAAQKSNDIERRFQQEVSAFKSTREDLVRTMRELDRVCSENQVLARNEEDRQIQLQNTLIENKALEQIYRQEKIQNKNRRQELEQEIAKLRSQLQQANEQHKVMCERTEQLEDEVQQGKERFTSLEEKYLKEVDDHETTRDQLGQNIQELQGKNRLLEENYKNEKSSHIKTQEELAQASHRNKESSAKIEELQFHLQQTREEYKSTKENLRKEMSAHKHTKKQLNRLQEDYEQEKSGHKNTKELEQCSERAKGLQAKVQQGEEANNPLEEIDQKEKIDVKHLTDKAEKSSLEKNKCLEMTCKQERAAHRSTRKELEQVKNQNRALNEKLLQVKLQLQQAVKENEYIQENHVTEMSALQLQLQSGLEELDQAKSQNKIMEAQLEEIIRLRGDGKSYQELHIRTRDRQFIQDLQACLSAMCDTKSLKQKLLSMKRRYIDAEQVQR</sequence>
<dbReference type="OrthoDB" id="78101at2759"/>
<feature type="coiled-coil region" evidence="1">
    <location>
        <begin position="311"/>
        <end position="377"/>
    </location>
</feature>
<comment type="caution">
    <text evidence="2">The sequence shown here is derived from an EMBL/GenBank/DDBJ whole genome shotgun (WGS) entry which is preliminary data.</text>
</comment>
<organism evidence="2">
    <name type="scientific">Tetraodon nigroviridis</name>
    <name type="common">Spotted green pufferfish</name>
    <name type="synonym">Chelonodon nigroviridis</name>
    <dbReference type="NCBI Taxonomy" id="99883"/>
    <lineage>
        <taxon>Eukaryota</taxon>
        <taxon>Metazoa</taxon>
        <taxon>Chordata</taxon>
        <taxon>Craniata</taxon>
        <taxon>Vertebrata</taxon>
        <taxon>Euteleostomi</taxon>
        <taxon>Actinopterygii</taxon>
        <taxon>Neopterygii</taxon>
        <taxon>Teleostei</taxon>
        <taxon>Neoteleostei</taxon>
        <taxon>Acanthomorphata</taxon>
        <taxon>Eupercaria</taxon>
        <taxon>Tetraodontiformes</taxon>
        <taxon>Tetradontoidea</taxon>
        <taxon>Tetraodontidae</taxon>
        <taxon>Tetraodon</taxon>
    </lineage>
</organism>
<keyword evidence="1" id="KW-0175">Coiled coil</keyword>
<reference evidence="2" key="2">
    <citation type="submission" date="2004-02" db="EMBL/GenBank/DDBJ databases">
        <authorList>
            <consortium name="Genoscope"/>
            <consortium name="Whitehead Institute Centre for Genome Research"/>
        </authorList>
    </citation>
    <scope>NUCLEOTIDE SEQUENCE</scope>
</reference>
<feature type="coiled-coil region" evidence="1">
    <location>
        <begin position="198"/>
        <end position="253"/>
    </location>
</feature>
<dbReference type="AlphaFoldDB" id="Q4S394"/>
<accession>Q4S394</accession>
<protein>
    <submittedName>
        <fullName evidence="2">(spotted green pufferfish) hypothetical protein</fullName>
    </submittedName>
</protein>
<proteinExistence type="predicted"/>
<feature type="coiled-coil region" evidence="1">
    <location>
        <begin position="666"/>
        <end position="753"/>
    </location>
</feature>
<dbReference type="EMBL" id="CAAE01014752">
    <property type="protein sequence ID" value="CAG04888.1"/>
    <property type="molecule type" value="Genomic_DNA"/>
</dbReference>